<feature type="transmembrane region" description="Helical" evidence="6">
    <location>
        <begin position="219"/>
        <end position="240"/>
    </location>
</feature>
<dbReference type="Pfam" id="PF01943">
    <property type="entry name" value="Polysacc_synt"/>
    <property type="match status" value="1"/>
</dbReference>
<feature type="transmembrane region" description="Helical" evidence="6">
    <location>
        <begin position="83"/>
        <end position="110"/>
    </location>
</feature>
<keyword evidence="5 6" id="KW-0472">Membrane</keyword>
<comment type="subcellular location">
    <subcellularLocation>
        <location evidence="1">Cell membrane</location>
        <topology evidence="1">Multi-pass membrane protein</topology>
    </subcellularLocation>
</comment>
<feature type="transmembrane region" description="Helical" evidence="6">
    <location>
        <begin position="286"/>
        <end position="308"/>
    </location>
</feature>
<reference evidence="7 8" key="1">
    <citation type="submission" date="2016-03" db="EMBL/GenBank/DDBJ databases">
        <title>Spore heat resistance.</title>
        <authorList>
            <person name="Boekhorst J."/>
            <person name="Berendsen E.M."/>
            <person name="Wells-Bennik M.H."/>
            <person name="Kuipers O.P."/>
        </authorList>
    </citation>
    <scope>NUCLEOTIDE SEQUENCE [LARGE SCALE GENOMIC DNA]</scope>
    <source>
        <strain evidence="7 8">GS8</strain>
    </source>
</reference>
<evidence type="ECO:0000256" key="3">
    <source>
        <dbReference type="ARBA" id="ARBA00022692"/>
    </source>
</evidence>
<comment type="caution">
    <text evidence="7">The sequence shown here is derived from an EMBL/GenBank/DDBJ whole genome shotgun (WGS) entry which is preliminary data.</text>
</comment>
<protein>
    <submittedName>
        <fullName evidence="7">Membrane protein involved in the export of O-antigen teichoic acid lipoteichoic acid</fullName>
    </submittedName>
</protein>
<feature type="transmembrane region" description="Helical" evidence="6">
    <location>
        <begin position="328"/>
        <end position="347"/>
    </location>
</feature>
<feature type="transmembrane region" description="Helical" evidence="6">
    <location>
        <begin position="12"/>
        <end position="33"/>
    </location>
</feature>
<feature type="transmembrane region" description="Helical" evidence="6">
    <location>
        <begin position="359"/>
        <end position="379"/>
    </location>
</feature>
<evidence type="ECO:0000313" key="8">
    <source>
        <dbReference type="Proteomes" id="UP000773850"/>
    </source>
</evidence>
<organism evidence="7 8">
    <name type="scientific">Geobacillus stearothermophilus</name>
    <name type="common">Bacillus stearothermophilus</name>
    <dbReference type="NCBI Taxonomy" id="1422"/>
    <lineage>
        <taxon>Bacteria</taxon>
        <taxon>Bacillati</taxon>
        <taxon>Bacillota</taxon>
        <taxon>Bacilli</taxon>
        <taxon>Bacillales</taxon>
        <taxon>Anoxybacillaceae</taxon>
        <taxon>Geobacillus</taxon>
    </lineage>
</organism>
<gene>
    <name evidence="7" type="ORF">GS8_673</name>
</gene>
<dbReference type="EMBL" id="LUCS01000009">
    <property type="protein sequence ID" value="KAF6512374.1"/>
    <property type="molecule type" value="Genomic_DNA"/>
</dbReference>
<name>A0ABQ7HJR9_GEOSE</name>
<sequence>MSDKKRLFENFLSLATLQGLNYILPLLTLPYLVRVLGPDNYGLVAFAQSFIQFFIILVDYGFNLSATNQIAIYRDNKKRIQSIFSTVMTIKLFFMMISFFILCSLILLFPKFQNHKLVYIITFGMVIGNVLFPIWFFQGMEKMRYITILNIIAKTIFTIGIFLLVKQRSDILFVPLLNSLGTILIGFISLGMIKRNFGVNFAYPSWNDIKYQLKEGWHVFISTVAISLYTVSNTFILGLFTNNTVVGYYASAEKIINAATGIINPVSQAIYPYISRLMSESREKGLIFIKKILLIVGGCTFLISLMIFVFTENIVDIALGDNYRQSIIVLKIIAFLPFIIGLSNIFGIQTMLTLGYKKAFSNILMLASILNIFLAIILTPAFKHIGTAFGVAISEFFVTLAMFMYLHSKGIKLLEGKHV</sequence>
<evidence type="ECO:0000313" key="7">
    <source>
        <dbReference type="EMBL" id="KAF6512374.1"/>
    </source>
</evidence>
<dbReference type="InterPro" id="IPR002797">
    <property type="entry name" value="Polysacc_synth"/>
</dbReference>
<proteinExistence type="predicted"/>
<dbReference type="PANTHER" id="PTHR30250">
    <property type="entry name" value="PST FAMILY PREDICTED COLANIC ACID TRANSPORTER"/>
    <property type="match status" value="1"/>
</dbReference>
<dbReference type="InterPro" id="IPR050833">
    <property type="entry name" value="Poly_Biosynth_Transport"/>
</dbReference>
<keyword evidence="8" id="KW-1185">Reference proteome</keyword>
<feature type="transmembrane region" description="Helical" evidence="6">
    <location>
        <begin position="116"/>
        <end position="137"/>
    </location>
</feature>
<dbReference type="Proteomes" id="UP000773850">
    <property type="component" value="Unassembled WGS sequence"/>
</dbReference>
<evidence type="ECO:0000256" key="2">
    <source>
        <dbReference type="ARBA" id="ARBA00022475"/>
    </source>
</evidence>
<feature type="transmembrane region" description="Helical" evidence="6">
    <location>
        <begin position="144"/>
        <end position="165"/>
    </location>
</feature>
<dbReference type="CDD" id="cd13128">
    <property type="entry name" value="MATE_Wzx_like"/>
    <property type="match status" value="1"/>
</dbReference>
<evidence type="ECO:0000256" key="6">
    <source>
        <dbReference type="SAM" id="Phobius"/>
    </source>
</evidence>
<accession>A0ABQ7HJR9</accession>
<feature type="transmembrane region" description="Helical" evidence="6">
    <location>
        <begin position="255"/>
        <end position="274"/>
    </location>
</feature>
<dbReference type="PANTHER" id="PTHR30250:SF11">
    <property type="entry name" value="O-ANTIGEN TRANSPORTER-RELATED"/>
    <property type="match status" value="1"/>
</dbReference>
<keyword evidence="2" id="KW-1003">Cell membrane</keyword>
<feature type="transmembrane region" description="Helical" evidence="6">
    <location>
        <begin position="171"/>
        <end position="193"/>
    </location>
</feature>
<feature type="transmembrane region" description="Helical" evidence="6">
    <location>
        <begin position="45"/>
        <end position="62"/>
    </location>
</feature>
<keyword evidence="3 6" id="KW-0812">Transmembrane</keyword>
<evidence type="ECO:0000256" key="1">
    <source>
        <dbReference type="ARBA" id="ARBA00004651"/>
    </source>
</evidence>
<evidence type="ECO:0000256" key="5">
    <source>
        <dbReference type="ARBA" id="ARBA00023136"/>
    </source>
</evidence>
<keyword evidence="4 6" id="KW-1133">Transmembrane helix</keyword>
<evidence type="ECO:0000256" key="4">
    <source>
        <dbReference type="ARBA" id="ARBA00022989"/>
    </source>
</evidence>
<feature type="transmembrane region" description="Helical" evidence="6">
    <location>
        <begin position="385"/>
        <end position="406"/>
    </location>
</feature>